<gene>
    <name evidence="2" type="ORF">HMPREF1624_00612</name>
</gene>
<keyword evidence="1" id="KW-0175">Coiled coil</keyword>
<evidence type="ECO:0000313" key="2">
    <source>
        <dbReference type="EMBL" id="ERT02314.1"/>
    </source>
</evidence>
<accession>U7Q336</accession>
<dbReference type="AlphaFoldDB" id="U7Q336"/>
<dbReference type="Proteomes" id="UP000018087">
    <property type="component" value="Unassembled WGS sequence"/>
</dbReference>
<feature type="coiled-coil region" evidence="1">
    <location>
        <begin position="91"/>
        <end position="118"/>
    </location>
</feature>
<sequence>MSDGELKGTNIAFSQKANTIPAISNLWADLFNQRQGVRRYHKRMSELRSQIQSLRSEKNKADNALHRLALSHSLSGQALPPVRSALLIEKVRSLHDTYASVEAQYEKLETELNLRQMKLEFSESRFFQSIPDREFLKRFGEQEKIRRGAIIFLEQQVASIRETCVRKAILPVDLPPKSLPVDSDDGYEYDGDDDMAISFATRDLHPNVKPVTTSFPVLVTDPLLAIKQYPLAPKDAIRKVIALPEDDPKRRLLLDDYVKEYGILSSLSRFESGNKADFVNRWLLQSLRMSPMAAVLLYTEFSGILRVINIGQWQNDVVHFWAHDGTNVPEPYFGGPVTEALSSCSSTTSSSFIVENHGESGSGGAKMHV</sequence>
<evidence type="ECO:0000313" key="3">
    <source>
        <dbReference type="Proteomes" id="UP000018087"/>
    </source>
</evidence>
<dbReference type="HOGENOM" id="CLU_750421_0_0_1"/>
<dbReference type="OrthoDB" id="3553547at2759"/>
<organism evidence="2 3">
    <name type="scientific">Sporothrix schenckii (strain ATCC 58251 / de Perez 2211183)</name>
    <name type="common">Rose-picker's disease fungus</name>
    <dbReference type="NCBI Taxonomy" id="1391915"/>
    <lineage>
        <taxon>Eukaryota</taxon>
        <taxon>Fungi</taxon>
        <taxon>Dikarya</taxon>
        <taxon>Ascomycota</taxon>
        <taxon>Pezizomycotina</taxon>
        <taxon>Sordariomycetes</taxon>
        <taxon>Sordariomycetidae</taxon>
        <taxon>Ophiostomatales</taxon>
        <taxon>Ophiostomataceae</taxon>
        <taxon>Sporothrix</taxon>
    </lineage>
</organism>
<evidence type="ECO:0000256" key="1">
    <source>
        <dbReference type="SAM" id="Coils"/>
    </source>
</evidence>
<name>U7Q336_SPOS1</name>
<reference evidence="3" key="1">
    <citation type="journal article" date="2014" name="Genome Announc.">
        <title>Genome sequence of the pathogenic fungus Sporothrix schenckii (ATCC 58251).</title>
        <authorList>
            <person name="Cuomo C.A."/>
            <person name="Rodriguez-Del Valle N."/>
            <person name="Perez-Sanchez L."/>
            <person name="Abouelleil A."/>
            <person name="Goldberg J."/>
            <person name="Young S."/>
            <person name="Zeng Q."/>
            <person name="Birren B.W."/>
        </authorList>
    </citation>
    <scope>NUCLEOTIDE SEQUENCE [LARGE SCALE GENOMIC DNA]</scope>
    <source>
        <strain evidence="3">ATCC 58251 / de Perez 2211183</strain>
    </source>
</reference>
<protein>
    <submittedName>
        <fullName evidence="2">Uncharacterized protein</fullName>
    </submittedName>
</protein>
<proteinExistence type="predicted"/>
<dbReference type="eggNOG" id="ENOG502SY8H">
    <property type="taxonomic scope" value="Eukaryota"/>
</dbReference>
<keyword evidence="3" id="KW-1185">Reference proteome</keyword>
<dbReference type="EMBL" id="KI440842">
    <property type="protein sequence ID" value="ERT02314.1"/>
    <property type="molecule type" value="Genomic_DNA"/>
</dbReference>
<feature type="coiled-coil region" evidence="1">
    <location>
        <begin position="37"/>
        <end position="64"/>
    </location>
</feature>
<dbReference type="STRING" id="1391915.U7Q336"/>